<dbReference type="RefSeq" id="WP_095609387.1">
    <property type="nucleotide sequence ID" value="NZ_LMVN01000029.1"/>
</dbReference>
<feature type="binding site" evidence="14">
    <location>
        <position position="341"/>
    </location>
    <ligand>
        <name>ATP</name>
        <dbReference type="ChEBI" id="CHEBI:30616"/>
    </ligand>
</feature>
<dbReference type="GO" id="GO:0006310">
    <property type="term" value="P:DNA recombination"/>
    <property type="evidence" value="ECO:0007669"/>
    <property type="project" value="UniProtKB-UniRule"/>
</dbReference>
<dbReference type="GO" id="GO:0071897">
    <property type="term" value="P:DNA biosynthetic process"/>
    <property type="evidence" value="ECO:0007669"/>
    <property type="project" value="InterPro"/>
</dbReference>
<keyword evidence="4 14" id="KW-0132">Cell division</keyword>
<dbReference type="SUPFAM" id="SSF50249">
    <property type="entry name" value="Nucleic acid-binding proteins"/>
    <property type="match status" value="1"/>
</dbReference>
<evidence type="ECO:0000256" key="5">
    <source>
        <dbReference type="ARBA" id="ARBA00022705"/>
    </source>
</evidence>
<dbReference type="PANTHER" id="PTHR45674:SF7">
    <property type="entry name" value="DNA LIGASE"/>
    <property type="match status" value="1"/>
</dbReference>
<evidence type="ECO:0000313" key="20">
    <source>
        <dbReference type="Proteomes" id="UP000246004"/>
    </source>
</evidence>
<dbReference type="OrthoDB" id="31274at2157"/>
<dbReference type="Proteomes" id="UP000217528">
    <property type="component" value="Unassembled WGS sequence"/>
</dbReference>
<dbReference type="PANTHER" id="PTHR45674">
    <property type="entry name" value="DNA LIGASE 1/3 FAMILY MEMBER"/>
    <property type="match status" value="1"/>
</dbReference>
<dbReference type="SUPFAM" id="SSF56091">
    <property type="entry name" value="DNA ligase/mRNA capping enzyme, catalytic domain"/>
    <property type="match status" value="1"/>
</dbReference>
<keyword evidence="8 14" id="KW-0227">DNA damage</keyword>
<dbReference type="GO" id="GO:0051301">
    <property type="term" value="P:cell division"/>
    <property type="evidence" value="ECO:0007669"/>
    <property type="project" value="UniProtKB-KW"/>
</dbReference>
<dbReference type="Pfam" id="PF04675">
    <property type="entry name" value="DNA_ligase_A_N"/>
    <property type="match status" value="1"/>
</dbReference>
<protein>
    <recommendedName>
        <fullName evidence="2 14">DNA ligase</fullName>
        <ecNumber evidence="14">6.5.1.1</ecNumber>
    </recommendedName>
    <alternativeName>
        <fullName evidence="14">Polydeoxyribonucleotide synthase [ATP]</fullName>
    </alternativeName>
</protein>
<keyword evidence="11 14" id="KW-0233">DNA recombination</keyword>
<dbReference type="Gene3D" id="3.30.470.30">
    <property type="entry name" value="DNA ligase/mRNA capping enzyme"/>
    <property type="match status" value="1"/>
</dbReference>
<dbReference type="InterPro" id="IPR012308">
    <property type="entry name" value="DNA_ligase_ATP-dep_N"/>
</dbReference>
<comment type="caution">
    <text evidence="17">The sequence shown here is derived from an EMBL/GenBank/DDBJ whole genome shotgun (WGS) entry which is preliminary data.</text>
</comment>
<dbReference type="EC" id="6.5.1.1" evidence="14"/>
<evidence type="ECO:0000256" key="11">
    <source>
        <dbReference type="ARBA" id="ARBA00023172"/>
    </source>
</evidence>
<dbReference type="HAMAP" id="MF_00407">
    <property type="entry name" value="DNA_ligase"/>
    <property type="match status" value="1"/>
</dbReference>
<dbReference type="PROSITE" id="PS50160">
    <property type="entry name" value="DNA_LIGASE_A3"/>
    <property type="match status" value="1"/>
</dbReference>
<dbReference type="Pfam" id="PF01068">
    <property type="entry name" value="DNA_ligase_A_M"/>
    <property type="match status" value="1"/>
</dbReference>
<evidence type="ECO:0000256" key="1">
    <source>
        <dbReference type="ARBA" id="ARBA00007572"/>
    </source>
</evidence>
<dbReference type="GO" id="GO:0006281">
    <property type="term" value="P:DNA repair"/>
    <property type="evidence" value="ECO:0007669"/>
    <property type="project" value="UniProtKB-UniRule"/>
</dbReference>
<evidence type="ECO:0000313" key="17">
    <source>
        <dbReference type="EMBL" id="PAV06533.1"/>
    </source>
</evidence>
<evidence type="ECO:0000313" key="19">
    <source>
        <dbReference type="Proteomes" id="UP000217528"/>
    </source>
</evidence>
<sequence>MTLQYQKLVEVYEKIGSTASRLQKQDIIAEFLSEIQQTDPEATYDVTLLLQGKIFPPWSEKEIGISTQLIIKALSKLSGTNTKKLEDKLAQIGDLGELTEDVVANNKQQTFFQIPLSVRKVITTLQRTEEFTGSKSQNKKLNQIIELYTSASSLEAKYITRTITERLRIGVGEGTLVDAIAQAYNINKEVIDRAYMLSNDLGEVARRAMQSEELVKELTITPGKPIKPMLAQLSPGIKDSIEELGNVIAETKYDGIRIQIHHTNNETKLFTRRLENVTEALPEIVEYIDIAMPDVDYIIEGEIIATRDGKPISFQHILQRVKRKHDIDKMRNKVPLKLFTFDILYYEKPIAELPLIERRELLEEVITTTDHVNLSTMCVVNPETYQEAEKLFEWSIETNHEGIMLKNADSPYSPGKRGKNMLKYKPVRETLDCVITGATYGKGKRAKFFGSYQLSLYDPETQTYKTLVHAATGMDDEMLESLTKRMEKLVIQQDELNVKIKPEVILEVAFSEIVESSEYETGYSLRFPAIKSVRDDLRLDEVDTTDKLKQIMQIATKE</sequence>
<evidence type="ECO:0000259" key="16">
    <source>
        <dbReference type="PROSITE" id="PS50160"/>
    </source>
</evidence>
<feature type="binding site" evidence="14">
    <location>
        <position position="250"/>
    </location>
    <ligand>
        <name>ATP</name>
        <dbReference type="ChEBI" id="CHEBI:30616"/>
    </ligand>
</feature>
<keyword evidence="12 14" id="KW-0234">DNA repair</keyword>
<evidence type="ECO:0000256" key="2">
    <source>
        <dbReference type="ARBA" id="ARBA00013308"/>
    </source>
</evidence>
<comment type="similarity">
    <text evidence="1 14 15">Belongs to the ATP-dependent DNA ligase family.</text>
</comment>
<dbReference type="InterPro" id="IPR012310">
    <property type="entry name" value="DNA_ligase_ATP-dep_cent"/>
</dbReference>
<feature type="active site" description="N6-AMP-lysine intermediate" evidence="14">
    <location>
        <position position="252"/>
    </location>
</feature>
<feature type="binding site" evidence="14">
    <location>
        <position position="417"/>
    </location>
    <ligand>
        <name>ATP</name>
        <dbReference type="ChEBI" id="CHEBI:30616"/>
    </ligand>
</feature>
<feature type="binding site" evidence="14">
    <location>
        <position position="272"/>
    </location>
    <ligand>
        <name>ATP</name>
        <dbReference type="ChEBI" id="CHEBI:30616"/>
    </ligand>
</feature>
<dbReference type="SUPFAM" id="SSF117018">
    <property type="entry name" value="ATP-dependent DNA ligase DNA-binding domain"/>
    <property type="match status" value="1"/>
</dbReference>
<evidence type="ECO:0000256" key="3">
    <source>
        <dbReference type="ARBA" id="ARBA00022598"/>
    </source>
</evidence>
<feature type="domain" description="ATP-dependent DNA ligase family profile" evidence="16">
    <location>
        <begin position="329"/>
        <end position="458"/>
    </location>
</feature>
<evidence type="ECO:0000256" key="14">
    <source>
        <dbReference type="HAMAP-Rule" id="MF_00407"/>
    </source>
</evidence>
<dbReference type="GO" id="GO:0003677">
    <property type="term" value="F:DNA binding"/>
    <property type="evidence" value="ECO:0007669"/>
    <property type="project" value="InterPro"/>
</dbReference>
<comment type="function">
    <text evidence="14">DNA ligase that seals nicks in double-stranded DNA during DNA replication, DNA recombination and DNA repair.</text>
</comment>
<dbReference type="InterPro" id="IPR000977">
    <property type="entry name" value="DNA_ligase_ATP-dep"/>
</dbReference>
<feature type="binding site" evidence="14">
    <location>
        <position position="423"/>
    </location>
    <ligand>
        <name>ATP</name>
        <dbReference type="ChEBI" id="CHEBI:30616"/>
    </ligand>
</feature>
<dbReference type="InterPro" id="IPR012309">
    <property type="entry name" value="DNA_ligase_ATP-dep_C"/>
</dbReference>
<evidence type="ECO:0000256" key="10">
    <source>
        <dbReference type="ARBA" id="ARBA00022842"/>
    </source>
</evidence>
<reference evidence="18 20" key="1">
    <citation type="submission" date="2016-04" db="EMBL/GenBank/DDBJ databases">
        <title>Genome sequence of Methanosphaera cuniculi DSM 4103.</title>
        <authorList>
            <person name="Poehlein A."/>
            <person name="Seedorf H."/>
            <person name="Daniel R."/>
        </authorList>
    </citation>
    <scope>NUCLEOTIDE SEQUENCE [LARGE SCALE GENOMIC DNA]</scope>
    <source>
        <strain evidence="18 20">DSM 4103</strain>
    </source>
</reference>
<gene>
    <name evidence="18" type="primary">ligB</name>
    <name evidence="14" type="synonym">lig</name>
    <name evidence="17" type="ORF">ASJ82_04755</name>
    <name evidence="18" type="ORF">MSCUN_00890</name>
</gene>
<dbReference type="GO" id="GO:0005524">
    <property type="term" value="F:ATP binding"/>
    <property type="evidence" value="ECO:0007669"/>
    <property type="project" value="UniProtKB-UniRule"/>
</dbReference>
<evidence type="ECO:0000256" key="12">
    <source>
        <dbReference type="ARBA" id="ARBA00023204"/>
    </source>
</evidence>
<feature type="binding site" evidence="14">
    <location>
        <position position="257"/>
    </location>
    <ligand>
        <name>ATP</name>
        <dbReference type="ChEBI" id="CHEBI:30616"/>
    </ligand>
</feature>
<accession>A0A2A2HBB2</accession>
<comment type="catalytic activity">
    <reaction evidence="14">
        <text>ATP + (deoxyribonucleotide)n-3'-hydroxyl + 5'-phospho-(deoxyribonucleotide)m = (deoxyribonucleotide)n+m + AMP + diphosphate.</text>
        <dbReference type="EC" id="6.5.1.1"/>
    </reaction>
</comment>
<dbReference type="NCBIfam" id="TIGR00574">
    <property type="entry name" value="dnl1"/>
    <property type="match status" value="1"/>
</dbReference>
<keyword evidence="9 14" id="KW-0067">ATP-binding</keyword>
<evidence type="ECO:0000313" key="18">
    <source>
        <dbReference type="EMBL" id="PWL09028.1"/>
    </source>
</evidence>
<organism evidence="17 19">
    <name type="scientific">Methanosphaera cuniculi</name>
    <dbReference type="NCBI Taxonomy" id="1077256"/>
    <lineage>
        <taxon>Archaea</taxon>
        <taxon>Methanobacteriati</taxon>
        <taxon>Methanobacteriota</taxon>
        <taxon>Methanomada group</taxon>
        <taxon>Methanobacteria</taxon>
        <taxon>Methanobacteriales</taxon>
        <taxon>Methanobacteriaceae</taxon>
        <taxon>Methanosphaera</taxon>
    </lineage>
</organism>
<dbReference type="GO" id="GO:0006273">
    <property type="term" value="P:lagging strand elongation"/>
    <property type="evidence" value="ECO:0007669"/>
    <property type="project" value="TreeGrafter"/>
</dbReference>
<keyword evidence="7 14" id="KW-0547">Nucleotide-binding</keyword>
<dbReference type="GO" id="GO:0003910">
    <property type="term" value="F:DNA ligase (ATP) activity"/>
    <property type="evidence" value="ECO:0007669"/>
    <property type="project" value="UniProtKB-UniRule"/>
</dbReference>
<evidence type="ECO:0000256" key="7">
    <source>
        <dbReference type="ARBA" id="ARBA00022741"/>
    </source>
</evidence>
<dbReference type="Gene3D" id="2.40.50.140">
    <property type="entry name" value="Nucleic acid-binding proteins"/>
    <property type="match status" value="1"/>
</dbReference>
<dbReference type="Pfam" id="PF04679">
    <property type="entry name" value="DNA_ligase_A_C"/>
    <property type="match status" value="1"/>
</dbReference>
<evidence type="ECO:0000256" key="13">
    <source>
        <dbReference type="ARBA" id="ARBA00023306"/>
    </source>
</evidence>
<comment type="cofactor">
    <cofactor evidence="14">
        <name>Mg(2+)</name>
        <dbReference type="ChEBI" id="CHEBI:18420"/>
    </cofactor>
</comment>
<dbReference type="InterPro" id="IPR036599">
    <property type="entry name" value="DNA_ligase_N_sf"/>
</dbReference>
<keyword evidence="3 14" id="KW-0436">Ligase</keyword>
<dbReference type="InterPro" id="IPR012340">
    <property type="entry name" value="NA-bd_OB-fold"/>
</dbReference>
<keyword evidence="13 14" id="KW-0131">Cell cycle</keyword>
<evidence type="ECO:0000256" key="9">
    <source>
        <dbReference type="ARBA" id="ARBA00022840"/>
    </source>
</evidence>
<keyword evidence="6 14" id="KW-0479">Metal-binding</keyword>
<dbReference type="InterPro" id="IPR050191">
    <property type="entry name" value="ATP-dep_DNA_ligase"/>
</dbReference>
<dbReference type="CDD" id="cd07901">
    <property type="entry name" value="Adenylation_DNA_ligase_Arch_LigB"/>
    <property type="match status" value="1"/>
</dbReference>
<dbReference type="FunFam" id="1.10.3260.10:FF:000007">
    <property type="entry name" value="DNA ligase"/>
    <property type="match status" value="1"/>
</dbReference>
<evidence type="ECO:0000256" key="6">
    <source>
        <dbReference type="ARBA" id="ARBA00022723"/>
    </source>
</evidence>
<dbReference type="PROSITE" id="PS00697">
    <property type="entry name" value="DNA_LIGASE_A1"/>
    <property type="match status" value="1"/>
</dbReference>
<dbReference type="EMBL" id="LMVN01000029">
    <property type="protein sequence ID" value="PAV06533.1"/>
    <property type="molecule type" value="Genomic_DNA"/>
</dbReference>
<name>A0A2A2HBB2_9EURY</name>
<keyword evidence="5 14" id="KW-0235">DNA replication</keyword>
<dbReference type="Proteomes" id="UP000246004">
    <property type="component" value="Unassembled WGS sequence"/>
</dbReference>
<proteinExistence type="inferred from homology"/>
<reference evidence="17 19" key="2">
    <citation type="journal article" date="2017" name="BMC Genomics">
        <title>Genomic analysis of methanogenic archaea reveals a shift towards energy conservation.</title>
        <authorList>
            <person name="Gilmore S.P."/>
            <person name="Henske J.K."/>
            <person name="Sexton J.A."/>
            <person name="Solomon K.V."/>
            <person name="Seppala S."/>
            <person name="Yoo J.I."/>
            <person name="Huyett L.M."/>
            <person name="Pressman A."/>
            <person name="Cogan J.Z."/>
            <person name="Kivenson V."/>
            <person name="Peng X."/>
            <person name="Tan Y."/>
            <person name="Valentine D.L."/>
            <person name="O'Malley M.A."/>
        </authorList>
    </citation>
    <scope>NUCLEOTIDE SEQUENCE [LARGE SCALE GENOMIC DNA]</scope>
    <source>
        <strain evidence="17 19">1R-7</strain>
    </source>
</reference>
<keyword evidence="10 14" id="KW-0460">Magnesium</keyword>
<evidence type="ECO:0000256" key="4">
    <source>
        <dbReference type="ARBA" id="ARBA00022618"/>
    </source>
</evidence>
<dbReference type="EMBL" id="LWMS01000002">
    <property type="protein sequence ID" value="PWL09028.1"/>
    <property type="molecule type" value="Genomic_DNA"/>
</dbReference>
<dbReference type="GO" id="GO:0046872">
    <property type="term" value="F:metal ion binding"/>
    <property type="evidence" value="ECO:0007669"/>
    <property type="project" value="UniProtKB-KW"/>
</dbReference>
<dbReference type="InterPro" id="IPR016059">
    <property type="entry name" value="DNA_ligase_ATP-dep_CS"/>
</dbReference>
<evidence type="ECO:0000256" key="8">
    <source>
        <dbReference type="ARBA" id="ARBA00022763"/>
    </source>
</evidence>
<dbReference type="Gene3D" id="1.10.3260.10">
    <property type="entry name" value="DNA ligase, ATP-dependent, N-terminal domain"/>
    <property type="match status" value="1"/>
</dbReference>
<evidence type="ECO:0000256" key="15">
    <source>
        <dbReference type="RuleBase" id="RU004196"/>
    </source>
</evidence>
<keyword evidence="19" id="KW-1185">Reference proteome</keyword>
<feature type="binding site" evidence="14">
    <location>
        <position position="302"/>
    </location>
    <ligand>
        <name>ATP</name>
        <dbReference type="ChEBI" id="CHEBI:30616"/>
    </ligand>
</feature>
<dbReference type="InterPro" id="IPR022865">
    <property type="entry name" value="DNA_ligae_ATP-dep_bac/arc"/>
</dbReference>
<dbReference type="AlphaFoldDB" id="A0A2A2HBB2"/>